<comment type="pathway">
    <text evidence="1">tRNA modification; wybutosine-tRNA(Phe) biosynthesis.</text>
</comment>
<dbReference type="Gene3D" id="2.120.10.80">
    <property type="entry name" value="Kelch-type beta propeller"/>
    <property type="match status" value="2"/>
</dbReference>
<evidence type="ECO:0000256" key="7">
    <source>
        <dbReference type="ARBA" id="ARBA00049400"/>
    </source>
</evidence>
<evidence type="ECO:0000259" key="8">
    <source>
        <dbReference type="PROSITE" id="PS51684"/>
    </source>
</evidence>
<dbReference type="Gene3D" id="3.30.1960.10">
    <property type="entry name" value="tRNA wybutosine-synthesizing-like"/>
    <property type="match status" value="1"/>
</dbReference>
<dbReference type="InterPro" id="IPR056743">
    <property type="entry name" value="TRM5-TYW2-like_MTfase"/>
</dbReference>
<evidence type="ECO:0000256" key="2">
    <source>
        <dbReference type="ARBA" id="ARBA00022603"/>
    </source>
</evidence>
<dbReference type="SUPFAM" id="SSF111278">
    <property type="entry name" value="SSo0622-like"/>
    <property type="match status" value="1"/>
</dbReference>
<evidence type="ECO:0000256" key="4">
    <source>
        <dbReference type="ARBA" id="ARBA00022691"/>
    </source>
</evidence>
<dbReference type="InterPro" id="IPR003827">
    <property type="entry name" value="tRNA_yW-synthesising"/>
</dbReference>
<dbReference type="GO" id="GO:0102522">
    <property type="term" value="F:tRNA 4-demethylwyosine alpha-amino-alpha-carboxypropyltransferase activity"/>
    <property type="evidence" value="ECO:0007669"/>
    <property type="project" value="UniProtKB-EC"/>
</dbReference>
<dbReference type="Pfam" id="PF02676">
    <property type="entry name" value="TYW3"/>
    <property type="match status" value="1"/>
</dbReference>
<keyword evidence="5" id="KW-0819">tRNA processing</keyword>
<dbReference type="EMBL" id="JBJXBP010000007">
    <property type="protein sequence ID" value="KAL3820702.1"/>
    <property type="molecule type" value="Genomic_DNA"/>
</dbReference>
<evidence type="ECO:0000313" key="10">
    <source>
        <dbReference type="Proteomes" id="UP001634393"/>
    </source>
</evidence>
<name>A0ABD3S8L3_9LAMI</name>
<dbReference type="Gene3D" id="3.40.50.150">
    <property type="entry name" value="Vaccinia Virus protein VP39"/>
    <property type="match status" value="1"/>
</dbReference>
<sequence length="1028" mass="113371">MDFQKRKSVALAAINSPAPDKSPKGNIDAPIIPLLNAINSHPSYFTTSSCSGRISILSHPIPTSSAPKKKARGGRWVFVSHDVVQPSSLFPLLFPSSAEQNLVFRFEPLIIAVECADIESAQSLVSLAISCGFRESGITSVSKRVIIAIRCSIRMEVPLGDSEKIMVSKEYVEYLVEVANEKMGANRKRTDHFHEKLIETWFSGKNVVVEAKTIEFSGNSVANGVEVLEGELGSETEDNYNTDSGSPEGFSISLSIVEVVGEPVERLFVWGHSACTLDQNKIIIFGGFGGIGRHARRNDLLILDTESGVVEPIAAVGGPSPRLGHTSSIVGDCIYVIGGRADPLNILNDVWVFNKTKKEWKLLPCSGSLFPPRHRHTASVVGSMIYVFGGIHNDDILSSLYVLDTDTSEWTEIEIQGDRVGPRHSHSMEANGSKLYIFGGYNGEKALGDLYCFDIETGLCNKMKTNGKSPNARFSHLMFIYSNYLGILGGCPVSKHQELFLLDLQSESWNSITVKSTRECLFVRSTVNVVGDNLIIIGGGAACYAFGTKFSEPMQINLLNLTSLCDSASPTAVGVKHMDSQMEKKSRTKQKDHVCSTQDSEQKVNRCADQVSEFEEPRENNGCLFVVRLAKKYAKLGKDILKHFGWLDVLRKVYTQEGGRHVCFPINELFCNLLEDKHSLGDNSVSLDDLQSLKPSSLETLLKDMSDSEALNILLSCGATKIVDEVINVKKTPNSPVKVMKEAVASLLKHHGLSSELLEQLPSRWERLGDITVLPVTSFTDPVWDSIGEELWPLVAQSLGTPRLARQGRIAPNGTRDSKLEIVVGNDGWVRHRENGILYSFDTTKCMFSWGNLSEKLRMANLECRDQVIVDLFAGIGYFVLPFLVRANAKMVYACEWNPHAINALCHNLDANLVADRCIVLEGDSRVTAPKGVADRVCLGLIPSSECSWGVAVRALRDEGGTLHIHGNVKDTEEGQWVNHVVKSISDIAKSEGHIWEVSVEHVERVKWYAPHIRHLVVDIRCNNLSNR</sequence>
<comment type="catalytic activity">
    <reaction evidence="6">
        <text>4-demethyl-7-[(3S)-3-amino-3-carboxypropyl]wyosine(37) in tRNA(Phe) + S-adenosyl-L-methionine = 7-[(3S)-3-amino-3-carboxypropyl]wyosine(37) in tRNA(Phe) + S-adenosyl-L-homocysteine + H(+)</text>
        <dbReference type="Rhea" id="RHEA:36635"/>
        <dbReference type="Rhea" id="RHEA-COMP:10378"/>
        <dbReference type="Rhea" id="RHEA-COMP:10379"/>
        <dbReference type="ChEBI" id="CHEBI:15378"/>
        <dbReference type="ChEBI" id="CHEBI:57856"/>
        <dbReference type="ChEBI" id="CHEBI:59789"/>
        <dbReference type="ChEBI" id="CHEBI:73543"/>
        <dbReference type="ChEBI" id="CHEBI:73550"/>
        <dbReference type="EC" id="2.1.1.282"/>
    </reaction>
</comment>
<dbReference type="Pfam" id="PF02475">
    <property type="entry name" value="TRM5-TYW2_MTfase"/>
    <property type="match status" value="1"/>
</dbReference>
<keyword evidence="10" id="KW-1185">Reference proteome</keyword>
<feature type="domain" description="SAM-dependent methyltransferase TRM5/TYW2-type" evidence="8">
    <location>
        <begin position="765"/>
        <end position="1024"/>
    </location>
</feature>
<dbReference type="Pfam" id="PF24681">
    <property type="entry name" value="Kelch_KLHDC2_KLHL20_DRC7"/>
    <property type="match status" value="1"/>
</dbReference>
<comment type="catalytic activity">
    <reaction evidence="7">
        <text>4-demethylwyosine(37) in tRNA(Phe) + S-adenosyl-L-methionine = 4-demethyl-7-[(3S)-3-amino-3-carboxypropyl]wyosine(37) in tRNA(Phe) + S-methyl-5'-thioadenosine + H(+)</text>
        <dbReference type="Rhea" id="RHEA:36355"/>
        <dbReference type="Rhea" id="RHEA-COMP:10164"/>
        <dbReference type="Rhea" id="RHEA-COMP:10378"/>
        <dbReference type="ChEBI" id="CHEBI:15378"/>
        <dbReference type="ChEBI" id="CHEBI:17509"/>
        <dbReference type="ChEBI" id="CHEBI:59789"/>
        <dbReference type="ChEBI" id="CHEBI:64315"/>
        <dbReference type="ChEBI" id="CHEBI:73550"/>
        <dbReference type="EC" id="2.5.1.114"/>
    </reaction>
</comment>
<gene>
    <name evidence="9" type="ORF">ACJIZ3_006607</name>
</gene>
<dbReference type="AlphaFoldDB" id="A0ABD3S8L3"/>
<dbReference type="SUPFAM" id="SSF117281">
    <property type="entry name" value="Kelch motif"/>
    <property type="match status" value="1"/>
</dbReference>
<dbReference type="GO" id="GO:0008168">
    <property type="term" value="F:methyltransferase activity"/>
    <property type="evidence" value="ECO:0007669"/>
    <property type="project" value="UniProtKB-KW"/>
</dbReference>
<dbReference type="GO" id="GO:0032259">
    <property type="term" value="P:methylation"/>
    <property type="evidence" value="ECO:0007669"/>
    <property type="project" value="UniProtKB-KW"/>
</dbReference>
<dbReference type="InterPro" id="IPR029063">
    <property type="entry name" value="SAM-dependent_MTases_sf"/>
</dbReference>
<dbReference type="InterPro" id="IPR006652">
    <property type="entry name" value="Kelch_1"/>
</dbReference>
<dbReference type="Pfam" id="PF25133">
    <property type="entry name" value="TYW2_N_2"/>
    <property type="match status" value="1"/>
</dbReference>
<dbReference type="PANTHER" id="PTHR23245">
    <property type="entry name" value="TRNA METHYLTRANSFERASE"/>
    <property type="match status" value="1"/>
</dbReference>
<dbReference type="InterPro" id="IPR056744">
    <property type="entry name" value="TRM5/TYW2-like_N"/>
</dbReference>
<proteinExistence type="predicted"/>
<accession>A0ABD3S8L3</accession>
<organism evidence="9 10">
    <name type="scientific">Penstemon smallii</name>
    <dbReference type="NCBI Taxonomy" id="265156"/>
    <lineage>
        <taxon>Eukaryota</taxon>
        <taxon>Viridiplantae</taxon>
        <taxon>Streptophyta</taxon>
        <taxon>Embryophyta</taxon>
        <taxon>Tracheophyta</taxon>
        <taxon>Spermatophyta</taxon>
        <taxon>Magnoliopsida</taxon>
        <taxon>eudicotyledons</taxon>
        <taxon>Gunneridae</taxon>
        <taxon>Pentapetalae</taxon>
        <taxon>asterids</taxon>
        <taxon>lamiids</taxon>
        <taxon>Lamiales</taxon>
        <taxon>Plantaginaceae</taxon>
        <taxon>Cheloneae</taxon>
        <taxon>Penstemon</taxon>
    </lineage>
</organism>
<evidence type="ECO:0000256" key="1">
    <source>
        <dbReference type="ARBA" id="ARBA00004797"/>
    </source>
</evidence>
<dbReference type="SUPFAM" id="SSF53335">
    <property type="entry name" value="S-adenosyl-L-methionine-dependent methyltransferases"/>
    <property type="match status" value="1"/>
</dbReference>
<reference evidence="9 10" key="1">
    <citation type="submission" date="2024-12" db="EMBL/GenBank/DDBJ databases">
        <title>The unique morphological basis and parallel evolutionary history of personate flowers in Penstemon.</title>
        <authorList>
            <person name="Depatie T.H."/>
            <person name="Wessinger C.A."/>
        </authorList>
    </citation>
    <scope>NUCLEOTIDE SEQUENCE [LARGE SCALE GENOMIC DNA]</scope>
    <source>
        <strain evidence="9">WTNN_2</strain>
        <tissue evidence="9">Leaf</tissue>
    </source>
</reference>
<keyword evidence="2" id="KW-0489">Methyltransferase</keyword>
<keyword evidence="4" id="KW-0949">S-adenosyl-L-methionine</keyword>
<dbReference type="PANTHER" id="PTHR23245:SF25">
    <property type="entry name" value="TRNA WYBUTOSINE-SYNTHESIZING PROTEIN 2 HOMOLOG"/>
    <property type="match status" value="1"/>
</dbReference>
<evidence type="ECO:0000256" key="3">
    <source>
        <dbReference type="ARBA" id="ARBA00022679"/>
    </source>
</evidence>
<dbReference type="InterPro" id="IPR036602">
    <property type="entry name" value="tRNA_yW-synthesising-like_sf"/>
</dbReference>
<evidence type="ECO:0000256" key="6">
    <source>
        <dbReference type="ARBA" id="ARBA00049202"/>
    </source>
</evidence>
<dbReference type="PROSITE" id="PS51684">
    <property type="entry name" value="SAM_MT_TRM5_TYW2"/>
    <property type="match status" value="1"/>
</dbReference>
<dbReference type="SMART" id="SM00612">
    <property type="entry name" value="Kelch"/>
    <property type="match status" value="4"/>
</dbReference>
<dbReference type="InterPro" id="IPR030382">
    <property type="entry name" value="MeTrfase_TRM5/TYW2"/>
</dbReference>
<evidence type="ECO:0000313" key="9">
    <source>
        <dbReference type="EMBL" id="KAL3820702.1"/>
    </source>
</evidence>
<evidence type="ECO:0000256" key="5">
    <source>
        <dbReference type="ARBA" id="ARBA00022694"/>
    </source>
</evidence>
<comment type="caution">
    <text evidence="9">The sequence shown here is derived from an EMBL/GenBank/DDBJ whole genome shotgun (WGS) entry which is preliminary data.</text>
</comment>
<dbReference type="FunFam" id="3.40.50.150:FF:000131">
    <property type="entry name" value="tRNA wybutosine-synthesizing protein 2/3/4"/>
    <property type="match status" value="1"/>
</dbReference>
<keyword evidence="3" id="KW-0808">Transferase</keyword>
<protein>
    <recommendedName>
        <fullName evidence="8">SAM-dependent methyltransferase TRM5/TYW2-type domain-containing protein</fullName>
    </recommendedName>
</protein>
<dbReference type="GO" id="GO:0006400">
    <property type="term" value="P:tRNA modification"/>
    <property type="evidence" value="ECO:0007669"/>
    <property type="project" value="UniProtKB-ARBA"/>
</dbReference>
<dbReference type="Proteomes" id="UP001634393">
    <property type="component" value="Unassembled WGS sequence"/>
</dbReference>
<dbReference type="InterPro" id="IPR015915">
    <property type="entry name" value="Kelch-typ_b-propeller"/>
</dbReference>
<dbReference type="Gene3D" id="3.30.300.110">
    <property type="entry name" value="Met-10+ protein-like domains"/>
    <property type="match status" value="1"/>
</dbReference>
<dbReference type="CDD" id="cd02440">
    <property type="entry name" value="AdoMet_MTases"/>
    <property type="match status" value="1"/>
</dbReference>